<dbReference type="Gene3D" id="3.40.50.1820">
    <property type="entry name" value="alpha/beta hydrolase"/>
    <property type="match status" value="1"/>
</dbReference>
<sequence>MTLHAAEVRADGSAIRWTELPGTEPARVYIHGLGGSSAHCFAEVAASDGLRGRRSLLLDLLGFGVSDRPVDADYALEDHADWVAIALREAGVSGAQILAHSMGGSIATVLALRHPDLVSGLVLIDSNLDPAPEIPRPGSSQIARYGETVFLRGGGYEETLEKVHPGWRATMRLAGAVALYRSAANLVRFEGRAILKTLDVPRTYLYPASDGPLKGAEELTASGVNVVALPDCGHNITLDNPTGFVEAVLAAENAPEDAMVRAA</sequence>
<dbReference type="EMBL" id="CP001700">
    <property type="protein sequence ID" value="ACU70455.1"/>
    <property type="molecule type" value="Genomic_DNA"/>
</dbReference>
<evidence type="ECO:0000313" key="3">
    <source>
        <dbReference type="Proteomes" id="UP000000851"/>
    </source>
</evidence>
<dbReference type="Pfam" id="PF00561">
    <property type="entry name" value="Abhydrolase_1"/>
    <property type="match status" value="1"/>
</dbReference>
<evidence type="ECO:0000313" key="2">
    <source>
        <dbReference type="EMBL" id="ACU70455.1"/>
    </source>
</evidence>
<dbReference type="PANTHER" id="PTHR43798:SF33">
    <property type="entry name" value="HYDROLASE, PUTATIVE (AFU_ORTHOLOGUE AFUA_2G14860)-RELATED"/>
    <property type="match status" value="1"/>
</dbReference>
<reference evidence="2 3" key="1">
    <citation type="journal article" date="2009" name="Stand. Genomic Sci.">
        <title>Complete genome sequence of Catenulispora acidiphila type strain (ID 139908).</title>
        <authorList>
            <person name="Copeland A."/>
            <person name="Lapidus A."/>
            <person name="Glavina Del Rio T."/>
            <person name="Nolan M."/>
            <person name="Lucas S."/>
            <person name="Chen F."/>
            <person name="Tice H."/>
            <person name="Cheng J.F."/>
            <person name="Bruce D."/>
            <person name="Goodwin L."/>
            <person name="Pitluck S."/>
            <person name="Mikhailova N."/>
            <person name="Pati A."/>
            <person name="Ivanova N."/>
            <person name="Mavromatis K."/>
            <person name="Chen A."/>
            <person name="Palaniappan K."/>
            <person name="Chain P."/>
            <person name="Land M."/>
            <person name="Hauser L."/>
            <person name="Chang Y.J."/>
            <person name="Jeffries C.D."/>
            <person name="Chertkov O."/>
            <person name="Brettin T."/>
            <person name="Detter J.C."/>
            <person name="Han C."/>
            <person name="Ali Z."/>
            <person name="Tindall B.J."/>
            <person name="Goker M."/>
            <person name="Bristow J."/>
            <person name="Eisen J.A."/>
            <person name="Markowitz V."/>
            <person name="Hugenholtz P."/>
            <person name="Kyrpides N.C."/>
            <person name="Klenk H.P."/>
        </authorList>
    </citation>
    <scope>NUCLEOTIDE SEQUENCE [LARGE SCALE GENOMIC DNA]</scope>
    <source>
        <strain evidence="3">DSM 44928 / JCM 14897 / NBRC 102108 / NRRL B-24433 / ID139908</strain>
    </source>
</reference>
<dbReference type="PANTHER" id="PTHR43798">
    <property type="entry name" value="MONOACYLGLYCEROL LIPASE"/>
    <property type="match status" value="1"/>
</dbReference>
<organism evidence="2 3">
    <name type="scientific">Catenulispora acidiphila (strain DSM 44928 / JCM 14897 / NBRC 102108 / NRRL B-24433 / ID139908)</name>
    <dbReference type="NCBI Taxonomy" id="479433"/>
    <lineage>
        <taxon>Bacteria</taxon>
        <taxon>Bacillati</taxon>
        <taxon>Actinomycetota</taxon>
        <taxon>Actinomycetes</taxon>
        <taxon>Catenulisporales</taxon>
        <taxon>Catenulisporaceae</taxon>
        <taxon>Catenulispora</taxon>
    </lineage>
</organism>
<dbReference type="AlphaFoldDB" id="C7QA57"/>
<dbReference type="Proteomes" id="UP000000851">
    <property type="component" value="Chromosome"/>
</dbReference>
<dbReference type="GO" id="GO:0016020">
    <property type="term" value="C:membrane"/>
    <property type="evidence" value="ECO:0007669"/>
    <property type="project" value="TreeGrafter"/>
</dbReference>
<dbReference type="InParanoid" id="C7QA57"/>
<dbReference type="FunCoup" id="C7QA57">
    <property type="interactions" value="155"/>
</dbReference>
<dbReference type="InterPro" id="IPR029058">
    <property type="entry name" value="AB_hydrolase_fold"/>
</dbReference>
<dbReference type="InterPro" id="IPR050266">
    <property type="entry name" value="AB_hydrolase_sf"/>
</dbReference>
<proteinExistence type="predicted"/>
<keyword evidence="3" id="KW-1185">Reference proteome</keyword>
<dbReference type="PRINTS" id="PR00111">
    <property type="entry name" value="ABHYDROLASE"/>
</dbReference>
<dbReference type="SUPFAM" id="SSF53474">
    <property type="entry name" value="alpha/beta-Hydrolases"/>
    <property type="match status" value="1"/>
</dbReference>
<feature type="domain" description="AB hydrolase-1" evidence="1">
    <location>
        <begin position="28"/>
        <end position="135"/>
    </location>
</feature>
<dbReference type="STRING" id="479433.Caci_1534"/>
<dbReference type="InterPro" id="IPR000073">
    <property type="entry name" value="AB_hydrolase_1"/>
</dbReference>
<dbReference type="HOGENOM" id="CLU_020336_39_0_11"/>
<protein>
    <submittedName>
        <fullName evidence="2">Alpha/beta hydrolase fold protein</fullName>
    </submittedName>
</protein>
<evidence type="ECO:0000259" key="1">
    <source>
        <dbReference type="Pfam" id="PF00561"/>
    </source>
</evidence>
<keyword evidence="2" id="KW-0378">Hydrolase</keyword>
<dbReference type="GO" id="GO:0016787">
    <property type="term" value="F:hydrolase activity"/>
    <property type="evidence" value="ECO:0007669"/>
    <property type="project" value="UniProtKB-KW"/>
</dbReference>
<dbReference type="OrthoDB" id="63519at2"/>
<dbReference type="KEGG" id="cai:Caci_1534"/>
<dbReference type="eggNOG" id="COG0596">
    <property type="taxonomic scope" value="Bacteria"/>
</dbReference>
<accession>C7QA57</accession>
<gene>
    <name evidence="2" type="ordered locus">Caci_1534</name>
</gene>
<dbReference type="RefSeq" id="WP_012785749.1">
    <property type="nucleotide sequence ID" value="NC_013131.1"/>
</dbReference>
<name>C7QA57_CATAD</name>